<dbReference type="Proteomes" id="UP000663792">
    <property type="component" value="Unassembled WGS sequence"/>
</dbReference>
<dbReference type="AlphaFoldDB" id="A0A938YF27"/>
<proteinExistence type="predicted"/>
<dbReference type="EMBL" id="JAERWK010000010">
    <property type="protein sequence ID" value="MBM9467242.1"/>
    <property type="molecule type" value="Genomic_DNA"/>
</dbReference>
<reference evidence="1" key="1">
    <citation type="submission" date="2021-01" db="EMBL/GenBank/DDBJ databases">
        <title>YIM 132084 draft genome.</title>
        <authorList>
            <person name="An D."/>
        </authorList>
    </citation>
    <scope>NUCLEOTIDE SEQUENCE</scope>
    <source>
        <strain evidence="1">YIM 132084</strain>
    </source>
</reference>
<protein>
    <submittedName>
        <fullName evidence="1">Uncharacterized protein</fullName>
    </submittedName>
</protein>
<gene>
    <name evidence="1" type="ORF">JL106_08120</name>
</gene>
<sequence length="78" mass="8564">MTVHRWGSWIRLNNENVGIPVPEAGYTYSVPVHELLDAAGAAFWLSHLSEKGWVTTADLSALRTVIADLRDEATEASV</sequence>
<evidence type="ECO:0000313" key="2">
    <source>
        <dbReference type="Proteomes" id="UP000663792"/>
    </source>
</evidence>
<comment type="caution">
    <text evidence="1">The sequence shown here is derived from an EMBL/GenBank/DDBJ whole genome shotgun (WGS) entry which is preliminary data.</text>
</comment>
<accession>A0A938YF27</accession>
<organism evidence="1 2">
    <name type="scientific">Nakamurella leprariae</name>
    <dbReference type="NCBI Taxonomy" id="2803911"/>
    <lineage>
        <taxon>Bacteria</taxon>
        <taxon>Bacillati</taxon>
        <taxon>Actinomycetota</taxon>
        <taxon>Actinomycetes</taxon>
        <taxon>Nakamurellales</taxon>
        <taxon>Nakamurellaceae</taxon>
        <taxon>Nakamurella</taxon>
    </lineage>
</organism>
<keyword evidence="2" id="KW-1185">Reference proteome</keyword>
<evidence type="ECO:0000313" key="1">
    <source>
        <dbReference type="EMBL" id="MBM9467242.1"/>
    </source>
</evidence>
<name>A0A938YF27_9ACTN</name>
<dbReference type="RefSeq" id="WP_205260198.1">
    <property type="nucleotide sequence ID" value="NZ_JAERWK010000010.1"/>
</dbReference>